<feature type="domain" description="VOC" evidence="1">
    <location>
        <begin position="11"/>
        <end position="125"/>
    </location>
</feature>
<dbReference type="Gene3D" id="3.10.180.10">
    <property type="entry name" value="2,3-Dihydroxybiphenyl 1,2-Dioxygenase, domain 1"/>
    <property type="match status" value="1"/>
</dbReference>
<sequence>MAKDTKPRLVGLNHIALEVGDIEKALAFYGAIFDFDLRGRGDGRAFIDMGDQFLALMEGRTQRPDEQRHFGLVVDDRGRVRDLAQAAGAELIDGPFLDFFDPWGNRIEVVEYADLQFTKSDAILGSMGLKLEKSDKAKKELQDKGVQFAPSETGQNQ</sequence>
<dbReference type="InterPro" id="IPR037523">
    <property type="entry name" value="VOC_core"/>
</dbReference>
<accession>A0A506U052</accession>
<dbReference type="AlphaFoldDB" id="A0A506U052"/>
<dbReference type="EMBL" id="VHLH01000019">
    <property type="protein sequence ID" value="TPW27702.1"/>
    <property type="molecule type" value="Genomic_DNA"/>
</dbReference>
<dbReference type="PROSITE" id="PS51819">
    <property type="entry name" value="VOC"/>
    <property type="match status" value="1"/>
</dbReference>
<protein>
    <submittedName>
        <fullName evidence="2">VOC family protein</fullName>
    </submittedName>
</protein>
<organism evidence="2 3">
    <name type="scientific">Pararhizobium mangrovi</name>
    <dbReference type="NCBI Taxonomy" id="2590452"/>
    <lineage>
        <taxon>Bacteria</taxon>
        <taxon>Pseudomonadati</taxon>
        <taxon>Pseudomonadota</taxon>
        <taxon>Alphaproteobacteria</taxon>
        <taxon>Hyphomicrobiales</taxon>
        <taxon>Rhizobiaceae</taxon>
        <taxon>Rhizobium/Agrobacterium group</taxon>
        <taxon>Pararhizobium</taxon>
    </lineage>
</organism>
<dbReference type="Proteomes" id="UP000320314">
    <property type="component" value="Unassembled WGS sequence"/>
</dbReference>
<proteinExistence type="predicted"/>
<evidence type="ECO:0000259" key="1">
    <source>
        <dbReference type="PROSITE" id="PS51819"/>
    </source>
</evidence>
<evidence type="ECO:0000313" key="2">
    <source>
        <dbReference type="EMBL" id="TPW27702.1"/>
    </source>
</evidence>
<dbReference type="Pfam" id="PF00903">
    <property type="entry name" value="Glyoxalase"/>
    <property type="match status" value="1"/>
</dbReference>
<evidence type="ECO:0000313" key="3">
    <source>
        <dbReference type="Proteomes" id="UP000320314"/>
    </source>
</evidence>
<gene>
    <name evidence="2" type="ORF">FJU11_10675</name>
</gene>
<dbReference type="RefSeq" id="WP_141167047.1">
    <property type="nucleotide sequence ID" value="NZ_VHLH01000019.1"/>
</dbReference>
<dbReference type="InterPro" id="IPR029068">
    <property type="entry name" value="Glyas_Bleomycin-R_OHBP_Dase"/>
</dbReference>
<dbReference type="CDD" id="cd06587">
    <property type="entry name" value="VOC"/>
    <property type="match status" value="1"/>
</dbReference>
<keyword evidence="3" id="KW-1185">Reference proteome</keyword>
<name>A0A506U052_9HYPH</name>
<dbReference type="SUPFAM" id="SSF54593">
    <property type="entry name" value="Glyoxalase/Bleomycin resistance protein/Dihydroxybiphenyl dioxygenase"/>
    <property type="match status" value="1"/>
</dbReference>
<dbReference type="InterPro" id="IPR004360">
    <property type="entry name" value="Glyas_Fos-R_dOase_dom"/>
</dbReference>
<dbReference type="OrthoDB" id="9798430at2"/>
<comment type="caution">
    <text evidence="2">The sequence shown here is derived from an EMBL/GenBank/DDBJ whole genome shotgun (WGS) entry which is preliminary data.</text>
</comment>
<reference evidence="2 3" key="1">
    <citation type="submission" date="2019-06" db="EMBL/GenBank/DDBJ databases">
        <authorList>
            <person name="Li M."/>
        </authorList>
    </citation>
    <scope>NUCLEOTIDE SEQUENCE [LARGE SCALE GENOMIC DNA]</scope>
    <source>
        <strain evidence="2 3">BGMRC6574</strain>
    </source>
</reference>